<feature type="domain" description="Rubredoxin-like" evidence="1">
    <location>
        <begin position="4"/>
        <end position="42"/>
    </location>
</feature>
<name>A0A7C9JD41_9BACT</name>
<protein>
    <submittedName>
        <fullName evidence="2">Rubredoxin</fullName>
    </submittedName>
</protein>
<dbReference type="EMBL" id="QWKH01000016">
    <property type="protein sequence ID" value="NBI34159.1"/>
    <property type="molecule type" value="Genomic_DNA"/>
</dbReference>
<comment type="caution">
    <text evidence="2">The sequence shown here is derived from an EMBL/GenBank/DDBJ whole genome shotgun (WGS) entry which is preliminary data.</text>
</comment>
<dbReference type="GO" id="GO:0005506">
    <property type="term" value="F:iron ion binding"/>
    <property type="evidence" value="ECO:0007669"/>
    <property type="project" value="InterPro"/>
</dbReference>
<sequence length="57" mass="6471">MENRVAWRCTVCGYIETGYPEGLPEDYLCPECGVGPDMFEKVLIDETEEVIEVIEEA</sequence>
<proteinExistence type="predicted"/>
<evidence type="ECO:0000313" key="2">
    <source>
        <dbReference type="EMBL" id="NBI34159.1"/>
    </source>
</evidence>
<reference evidence="2" key="1">
    <citation type="submission" date="2018-08" db="EMBL/GenBank/DDBJ databases">
        <title>Murine metabolic-syndrome-specific gut microbial biobank.</title>
        <authorList>
            <person name="Liu C."/>
        </authorList>
    </citation>
    <scope>NUCLEOTIDE SEQUENCE [LARGE SCALE GENOMIC DNA]</scope>
    <source>
        <strain evidence="2">Z82</strain>
    </source>
</reference>
<accession>A0A7C9JD41</accession>
<gene>
    <name evidence="2" type="ORF">D1639_03760</name>
</gene>
<dbReference type="AlphaFoldDB" id="A0A7C9JD41"/>
<dbReference type="InterPro" id="IPR024934">
    <property type="entry name" value="Rubredoxin-like_dom"/>
</dbReference>
<dbReference type="SUPFAM" id="SSF57802">
    <property type="entry name" value="Rubredoxin-like"/>
    <property type="match status" value="1"/>
</dbReference>
<organism evidence="2">
    <name type="scientific">Muribaculaceae bacterium Z82</name>
    <dbReference type="NCBI Taxonomy" id="2304548"/>
    <lineage>
        <taxon>Bacteria</taxon>
        <taxon>Pseudomonadati</taxon>
        <taxon>Bacteroidota</taxon>
        <taxon>Bacteroidia</taxon>
        <taxon>Bacteroidales</taxon>
        <taxon>Muribaculaceae</taxon>
    </lineage>
</organism>
<dbReference type="Pfam" id="PF21349">
    <property type="entry name" value="RUBY_RBDX"/>
    <property type="match status" value="1"/>
</dbReference>
<evidence type="ECO:0000259" key="1">
    <source>
        <dbReference type="PROSITE" id="PS50903"/>
    </source>
</evidence>
<dbReference type="PROSITE" id="PS50903">
    <property type="entry name" value="RUBREDOXIN_LIKE"/>
    <property type="match status" value="1"/>
</dbReference>
<dbReference type="Gene3D" id="2.20.28.10">
    <property type="match status" value="1"/>
</dbReference>
<dbReference type="InterPro" id="IPR048574">
    <property type="entry name" value="RUBY_RBDX"/>
</dbReference>